<accession>A0A2S7W8Z6</accession>
<feature type="transmembrane region" description="Helical" evidence="1">
    <location>
        <begin position="321"/>
        <end position="340"/>
    </location>
</feature>
<keyword evidence="3" id="KW-1185">Reference proteome</keyword>
<protein>
    <recommendedName>
        <fullName evidence="4">Glycosyltransferase RgtA/B/C/D-like domain-containing protein</fullName>
    </recommendedName>
</protein>
<dbReference type="RefSeq" id="WP_105045252.1">
    <property type="nucleotide sequence ID" value="NZ_VRML01000026.1"/>
</dbReference>
<feature type="transmembrane region" description="Helical" evidence="1">
    <location>
        <begin position="209"/>
        <end position="229"/>
    </location>
</feature>
<feature type="transmembrane region" description="Helical" evidence="1">
    <location>
        <begin position="120"/>
        <end position="151"/>
    </location>
</feature>
<gene>
    <name evidence="2" type="ORF">BTO13_01890</name>
</gene>
<comment type="caution">
    <text evidence="2">The sequence shown here is derived from an EMBL/GenBank/DDBJ whole genome shotgun (WGS) entry which is preliminary data.</text>
</comment>
<keyword evidence="1" id="KW-0472">Membrane</keyword>
<feature type="transmembrane region" description="Helical" evidence="1">
    <location>
        <begin position="296"/>
        <end position="315"/>
    </location>
</feature>
<name>A0A2S7W8Z6_9FLAO</name>
<feature type="transmembrane region" description="Helical" evidence="1">
    <location>
        <begin position="262"/>
        <end position="284"/>
    </location>
</feature>
<evidence type="ECO:0000313" key="2">
    <source>
        <dbReference type="EMBL" id="PQJ74100.1"/>
    </source>
</evidence>
<feature type="transmembrane region" description="Helical" evidence="1">
    <location>
        <begin position="88"/>
        <end position="113"/>
    </location>
</feature>
<feature type="transmembrane region" description="Helical" evidence="1">
    <location>
        <begin position="347"/>
        <end position="365"/>
    </location>
</feature>
<dbReference type="Proteomes" id="UP000237608">
    <property type="component" value="Unassembled WGS sequence"/>
</dbReference>
<sequence>MSKFIHLIFKTNLNRNLFFVLLSILIFLLSKNFGMFDDDILFGSRMGNHLYNNSIFDWSMPISFDPGHPPFLGTILALFWHIFGHELWVSHFAMIPFTIGFFIQLHKFIAYFIKEIKLQFFAFFLVLADPSLSTCLVLVNIEIITLFFFFLSVNSLLYEQKKIQFIGLFFLSIVSFRSMMLFAGICLFEVLYRKLLQKEALKKIITLKFIVYYLAASLPAFIYVGWRFLEKGWLQTHTNSPWKSLWHFADFNYFVRNSMVLIWRYVDFGRIFIILFIIISFIIYGKKIIANAKNKLLLLLAISSVIFIISTILIVTNTVGIRYFITSYICLNLFAFLLLIQFYKHKKLVFSILFFGLLIGNLWIYPAPISTAFRATLGHVPYHSMRLEAIDYLNKNNIDVESVASFFPNYTTLDLIDFSGDQRSFLKFTGVEKYVFYSNIYNLTEEELKSLHNNYTILKEFNNFNITIKIYILKVK</sequence>
<evidence type="ECO:0000256" key="1">
    <source>
        <dbReference type="SAM" id="Phobius"/>
    </source>
</evidence>
<evidence type="ECO:0008006" key="4">
    <source>
        <dbReference type="Google" id="ProtNLM"/>
    </source>
</evidence>
<dbReference type="AlphaFoldDB" id="A0A2S7W8Z6"/>
<keyword evidence="1" id="KW-1133">Transmembrane helix</keyword>
<feature type="transmembrane region" description="Helical" evidence="1">
    <location>
        <begin position="163"/>
        <end position="188"/>
    </location>
</feature>
<reference evidence="2 3" key="1">
    <citation type="submission" date="2016-12" db="EMBL/GenBank/DDBJ databases">
        <title>Trade-off between light-utilization and light-protection in marine flavobacteria.</title>
        <authorList>
            <person name="Kumagai Y."/>
            <person name="Yoshizawa S."/>
            <person name="Kogure K."/>
            <person name="Iwasaki W."/>
        </authorList>
    </citation>
    <scope>NUCLEOTIDE SEQUENCE [LARGE SCALE GENOMIC DNA]</scope>
    <source>
        <strain evidence="2 3">KCTC 22729</strain>
    </source>
</reference>
<keyword evidence="1" id="KW-0812">Transmembrane</keyword>
<evidence type="ECO:0000313" key="3">
    <source>
        <dbReference type="Proteomes" id="UP000237608"/>
    </source>
</evidence>
<organism evidence="2 3">
    <name type="scientific">Polaribacter gangjinensis</name>
    <dbReference type="NCBI Taxonomy" id="574710"/>
    <lineage>
        <taxon>Bacteria</taxon>
        <taxon>Pseudomonadati</taxon>
        <taxon>Bacteroidota</taxon>
        <taxon>Flavobacteriia</taxon>
        <taxon>Flavobacteriales</taxon>
        <taxon>Flavobacteriaceae</taxon>
    </lineage>
</organism>
<dbReference type="EMBL" id="MSCL01000001">
    <property type="protein sequence ID" value="PQJ74100.1"/>
    <property type="molecule type" value="Genomic_DNA"/>
</dbReference>
<proteinExistence type="predicted"/>